<sequence length="137" mass="14171">MTTTSEQCCGPRSARHDEPRPGCRRRRAGPALRPVALAEQVAAAALGVPGVVGLRAGRDGLAVTYLPDRLVTGVRLHLSGCEVHVAMAWEASVGTTTKAVRRAVAPLVGGAVDVTVDEITPPARRSSPFACPCPPSG</sequence>
<accession>A0ACC6IEG9</accession>
<evidence type="ECO:0000313" key="1">
    <source>
        <dbReference type="EMBL" id="MDR6209033.1"/>
    </source>
</evidence>
<proteinExistence type="predicted"/>
<keyword evidence="2" id="KW-1185">Reference proteome</keyword>
<evidence type="ECO:0000313" key="2">
    <source>
        <dbReference type="Proteomes" id="UP001261666"/>
    </source>
</evidence>
<dbReference type="EMBL" id="JAVIZJ010000002">
    <property type="protein sequence ID" value="MDR6209033.1"/>
    <property type="molecule type" value="Genomic_DNA"/>
</dbReference>
<dbReference type="Proteomes" id="UP001261666">
    <property type="component" value="Unassembled WGS sequence"/>
</dbReference>
<comment type="caution">
    <text evidence="1">The sequence shown here is derived from an EMBL/GenBank/DDBJ whole genome shotgun (WGS) entry which is preliminary data.</text>
</comment>
<protein>
    <submittedName>
        <fullName evidence="1">Uncharacterized protein</fullName>
    </submittedName>
</protein>
<reference evidence="1" key="1">
    <citation type="submission" date="2023-08" db="EMBL/GenBank/DDBJ databases">
        <title>Functional and genomic diversity of the sorghum phyllosphere microbiome.</title>
        <authorList>
            <person name="Shade A."/>
        </authorList>
    </citation>
    <scope>NUCLEOTIDE SEQUENCE</scope>
    <source>
        <strain evidence="1">SORGH_AS_0885</strain>
    </source>
</reference>
<name>A0ACC6IEG9_9ACTN</name>
<organism evidence="1 2">
    <name type="scientific">Nocardioides zeae</name>
    <dbReference type="NCBI Taxonomy" id="1457234"/>
    <lineage>
        <taxon>Bacteria</taxon>
        <taxon>Bacillati</taxon>
        <taxon>Actinomycetota</taxon>
        <taxon>Actinomycetes</taxon>
        <taxon>Propionibacteriales</taxon>
        <taxon>Nocardioidaceae</taxon>
        <taxon>Nocardioides</taxon>
    </lineage>
</organism>
<gene>
    <name evidence="1" type="ORF">QE364_000725</name>
</gene>